<dbReference type="STRING" id="573061.Clocel_3620"/>
<dbReference type="CDD" id="cd00519">
    <property type="entry name" value="Lipase_3"/>
    <property type="match status" value="1"/>
</dbReference>
<proteinExistence type="predicted"/>
<dbReference type="Pfam" id="PF18884">
    <property type="entry name" value="TSP3_bac"/>
    <property type="match status" value="3"/>
</dbReference>
<feature type="compositionally biased region" description="Polar residues" evidence="5">
    <location>
        <begin position="499"/>
        <end position="508"/>
    </location>
</feature>
<dbReference type="InterPro" id="IPR053180">
    <property type="entry name" value="Ca-binding_acidic-repeat"/>
</dbReference>
<evidence type="ECO:0000256" key="4">
    <source>
        <dbReference type="ARBA" id="ARBA00022837"/>
    </source>
</evidence>
<dbReference type="InterPro" id="IPR059100">
    <property type="entry name" value="TSP3_bac"/>
</dbReference>
<organism evidence="8 9">
    <name type="scientific">Clostridium cellulovorans (strain ATCC 35296 / DSM 3052 / OCM 3 / 743B)</name>
    <dbReference type="NCBI Taxonomy" id="573061"/>
    <lineage>
        <taxon>Bacteria</taxon>
        <taxon>Bacillati</taxon>
        <taxon>Bacillota</taxon>
        <taxon>Clostridia</taxon>
        <taxon>Eubacteriales</taxon>
        <taxon>Clostridiaceae</taxon>
        <taxon>Clostridium</taxon>
    </lineage>
</organism>
<dbReference type="RefSeq" id="WP_010073624.1">
    <property type="nucleotide sequence ID" value="NC_014393.1"/>
</dbReference>
<dbReference type="InterPro" id="IPR028974">
    <property type="entry name" value="TSP_type-3_rpt"/>
</dbReference>
<comment type="subcellular location">
    <subcellularLocation>
        <location evidence="1">Secreted</location>
    </subcellularLocation>
</comment>
<dbReference type="SUPFAM" id="SSF103647">
    <property type="entry name" value="TSP type-3 repeat"/>
    <property type="match status" value="1"/>
</dbReference>
<feature type="region of interest" description="Disordered" evidence="5">
    <location>
        <begin position="144"/>
        <end position="206"/>
    </location>
</feature>
<reference evidence="8 9" key="1">
    <citation type="submission" date="2010-08" db="EMBL/GenBank/DDBJ databases">
        <title>Complete sequence of Clostridium cellulovorans 743B.</title>
        <authorList>
            <consortium name="US DOE Joint Genome Institute"/>
            <person name="Lucas S."/>
            <person name="Copeland A."/>
            <person name="Lapidus A."/>
            <person name="Cheng J.-F."/>
            <person name="Bruce D."/>
            <person name="Goodwin L."/>
            <person name="Pitluck S."/>
            <person name="Chertkov O."/>
            <person name="Detter J.C."/>
            <person name="Han C."/>
            <person name="Tapia R."/>
            <person name="Land M."/>
            <person name="Hauser L."/>
            <person name="Chang Y.-J."/>
            <person name="Jeffries C."/>
            <person name="Kyrpides N."/>
            <person name="Ivanova N."/>
            <person name="Mikhailova N."/>
            <person name="Hemme C.L."/>
            <person name="Woyke T."/>
        </authorList>
    </citation>
    <scope>NUCLEOTIDE SEQUENCE [LARGE SCALE GENOMIC DNA]</scope>
    <source>
        <strain evidence="9">ATCC 35296 / DSM 3052 / OCM 3 / 743B</strain>
    </source>
</reference>
<dbReference type="PANTHER" id="PTHR37467:SF1">
    <property type="entry name" value="EXPORTED CALCIUM-BINDING GLYCOPROTEIN"/>
    <property type="match status" value="1"/>
</dbReference>
<dbReference type="Pfam" id="PF01764">
    <property type="entry name" value="Lipase_3"/>
    <property type="match status" value="1"/>
</dbReference>
<dbReference type="eggNOG" id="COG2304">
    <property type="taxonomic scope" value="Bacteria"/>
</dbReference>
<dbReference type="Gene3D" id="4.10.1080.10">
    <property type="entry name" value="TSP type-3 repeat"/>
    <property type="match status" value="1"/>
</dbReference>
<keyword evidence="4" id="KW-0106">Calcium</keyword>
<evidence type="ECO:0000259" key="7">
    <source>
        <dbReference type="Pfam" id="PF01764"/>
    </source>
</evidence>
<feature type="domain" description="Fungal lipase-type" evidence="7">
    <location>
        <begin position="609"/>
        <end position="739"/>
    </location>
</feature>
<evidence type="ECO:0000256" key="5">
    <source>
        <dbReference type="SAM" id="MobiDB-lite"/>
    </source>
</evidence>
<dbReference type="EMBL" id="CP002160">
    <property type="protein sequence ID" value="ADL53292.1"/>
    <property type="molecule type" value="Genomic_DNA"/>
</dbReference>
<dbReference type="SUPFAM" id="SSF53474">
    <property type="entry name" value="alpha/beta-Hydrolases"/>
    <property type="match status" value="1"/>
</dbReference>
<feature type="chain" id="PRO_5039262458" evidence="6">
    <location>
        <begin position="28"/>
        <end position="932"/>
    </location>
</feature>
<gene>
    <name evidence="8" type="ordered locus">Clocel_3620</name>
</gene>
<dbReference type="GO" id="GO:0005509">
    <property type="term" value="F:calcium ion binding"/>
    <property type="evidence" value="ECO:0007669"/>
    <property type="project" value="InterPro"/>
</dbReference>
<evidence type="ECO:0000256" key="2">
    <source>
        <dbReference type="ARBA" id="ARBA00022525"/>
    </source>
</evidence>
<dbReference type="AlphaFoldDB" id="D9SWL0"/>
<feature type="region of interest" description="Disordered" evidence="5">
    <location>
        <begin position="485"/>
        <end position="508"/>
    </location>
</feature>
<evidence type="ECO:0000256" key="6">
    <source>
        <dbReference type="SAM" id="SignalP"/>
    </source>
</evidence>
<feature type="signal peptide" evidence="6">
    <location>
        <begin position="1"/>
        <end position="27"/>
    </location>
</feature>
<dbReference type="Proteomes" id="UP000002730">
    <property type="component" value="Chromosome"/>
</dbReference>
<name>D9SWL0_CLOC7</name>
<protein>
    <submittedName>
        <fullName evidence="8">Lipase class 3</fullName>
    </submittedName>
</protein>
<dbReference type="InterPro" id="IPR002921">
    <property type="entry name" value="Fungal_lipase-type"/>
</dbReference>
<dbReference type="KEGG" id="ccb:Clocel_3620"/>
<evidence type="ECO:0000313" key="8">
    <source>
        <dbReference type="EMBL" id="ADL53292.1"/>
    </source>
</evidence>
<keyword evidence="3 6" id="KW-0732">Signal</keyword>
<evidence type="ECO:0000313" key="9">
    <source>
        <dbReference type="Proteomes" id="UP000002730"/>
    </source>
</evidence>
<keyword evidence="2" id="KW-0964">Secreted</keyword>
<feature type="compositionally biased region" description="Basic and acidic residues" evidence="5">
    <location>
        <begin position="160"/>
        <end position="192"/>
    </location>
</feature>
<dbReference type="OrthoDB" id="6372180at2"/>
<dbReference type="HOGENOM" id="CLU_313927_0_0_9"/>
<dbReference type="eggNOG" id="COG3675">
    <property type="taxonomic scope" value="Bacteria"/>
</dbReference>
<dbReference type="PANTHER" id="PTHR37467">
    <property type="entry name" value="EXPORTED CALCIUM-BINDING GLYCOPROTEIN-RELATED"/>
    <property type="match status" value="1"/>
</dbReference>
<dbReference type="Gene3D" id="3.40.50.1820">
    <property type="entry name" value="alpha/beta hydrolase"/>
    <property type="match status" value="1"/>
</dbReference>
<accession>D9SWL0</accession>
<dbReference type="GO" id="GO:0006629">
    <property type="term" value="P:lipid metabolic process"/>
    <property type="evidence" value="ECO:0007669"/>
    <property type="project" value="InterPro"/>
</dbReference>
<evidence type="ECO:0000256" key="1">
    <source>
        <dbReference type="ARBA" id="ARBA00004613"/>
    </source>
</evidence>
<sequence length="932" mass="104173">MNRKEGSIKQKVALMMAMLLVSTSINLQSVQAVGKKKNLQERIFSDSGKENLDFKKPMTPKQYEILSLRNRRNQGNLESAPEKYKLIKVGEHSSTVDEKKDSDKDGLEDSLEKYFGTDVQRDDTDEDGLSDYIEIILKLNPLSKDTDGNSIEDGLEDADHDGLSNLEEKNIGTDCSEKDTDGDKLLDGEELKVNQTSPLLEDTDGDSLTDKDEILLNLNPCKASSDEVTHDSKRRVQQNLSDKRIADSLKNSSNLFVPFLSGATSRVIDENVFLDKYNNDVLGKNPAVISEPIQVKTLLNEGDQLLLRFDYRNFLNSHDESATDKLTICQFKNDEFIPLETNNDRSNRTLKANISGEGIYFVLDIGSFLNGMGIDTMSGKNSYEKTHSSLAEKLNTNIVVRSENDKTMVLLNDYQYVKLDDKVSEASNIDSDGDGVSDYKELGKKTVKDLKPFVNTLLKKEGISEDQYTGKTTVAVYQAVSNPTVADSDYDGRDDSNDPNPGSNSFSGMLSTDYANSNVSYIMDYRDFFSSNTSYNTDIGTISSLYSSIIYHGSTYSGMNMKEFMESNGMYDVTCYDFTSTYSDSDVSEAYIGHRKVSYSGQTKEIIAIVVRGTNGTIKEWSSNFDVGTTDQYYRYADWMVVNNHKGFDVAATRILRCLQQYESLGYIDTSVQGVYWVMGHSRGAGIANIIGARLIDKSKYVYAYTFAAPNTTTASNASNYVGIYNILNTDDFVPYLPMAPWGFKHYGKSVSISIADNYESEWESLTKCTNEFGVIDYNNDAIGMNDTLEALSAIVNNRNQCYLYTCDCHGDDSLDNITIRNYGTSKNSREEAIAKIPANALPYCKITRYTGTLFIGWDFEVCQQPEYFMQVLAAFMGNSISATRFAVELNIADRYESAKTAIIRSGLGGLAHPHYPESYYLLSKHVYASSF</sequence>
<evidence type="ECO:0000256" key="3">
    <source>
        <dbReference type="ARBA" id="ARBA00022729"/>
    </source>
</evidence>
<keyword evidence="9" id="KW-1185">Reference proteome</keyword>
<dbReference type="InterPro" id="IPR029058">
    <property type="entry name" value="AB_hydrolase_fold"/>
</dbReference>